<dbReference type="InterPro" id="IPR000847">
    <property type="entry name" value="LysR_HTH_N"/>
</dbReference>
<comment type="caution">
    <text evidence="2">The sequence shown here is derived from an EMBL/GenBank/DDBJ whole genome shotgun (WGS) entry which is preliminary data.</text>
</comment>
<dbReference type="SUPFAM" id="SSF46785">
    <property type="entry name" value="Winged helix' DNA-binding domain"/>
    <property type="match status" value="1"/>
</dbReference>
<dbReference type="EMBL" id="SMUV01000063">
    <property type="protein sequence ID" value="TDK48805.1"/>
    <property type="molecule type" value="Genomic_DNA"/>
</dbReference>
<dbReference type="GO" id="GO:0003700">
    <property type="term" value="F:DNA-binding transcription factor activity"/>
    <property type="evidence" value="ECO:0007669"/>
    <property type="project" value="InterPro"/>
</dbReference>
<accession>A0A4R5VAZ2</accession>
<dbReference type="InterPro" id="IPR036390">
    <property type="entry name" value="WH_DNA-bd_sf"/>
</dbReference>
<sequence>MDLGQMRYFLAIVEEGSFSRAAVRVGVAQPGAWAAQDARGPAEGAANRAAPCDRGGQLWQHQAADRKRLWLLGPAVPLGGRRGPGRTPHRAPLCPAAAVARRLSRPGHRAP</sequence>
<dbReference type="InterPro" id="IPR036388">
    <property type="entry name" value="WH-like_DNA-bd_sf"/>
</dbReference>
<protein>
    <submittedName>
        <fullName evidence="2">LysR family transcriptional regulator</fullName>
    </submittedName>
</protein>
<dbReference type="PROSITE" id="PS50931">
    <property type="entry name" value="HTH_LYSR"/>
    <property type="match status" value="1"/>
</dbReference>
<gene>
    <name evidence="2" type="ORF">E1832_09745</name>
</gene>
<evidence type="ECO:0000313" key="2">
    <source>
        <dbReference type="EMBL" id="TDK48805.1"/>
    </source>
</evidence>
<name>A0A4R5VAZ2_9RHOB</name>
<organism evidence="2 3">
    <name type="scientific">Antarcticimicrobium luteum</name>
    <dbReference type="NCBI Taxonomy" id="2547397"/>
    <lineage>
        <taxon>Bacteria</taxon>
        <taxon>Pseudomonadati</taxon>
        <taxon>Pseudomonadota</taxon>
        <taxon>Alphaproteobacteria</taxon>
        <taxon>Rhodobacterales</taxon>
        <taxon>Paracoccaceae</taxon>
        <taxon>Antarcticimicrobium</taxon>
    </lineage>
</organism>
<reference evidence="2 3" key="1">
    <citation type="submission" date="2019-03" db="EMBL/GenBank/DDBJ databases">
        <title>Ruegeria lutea sp. nov., a novel strain, isolated from marine sediment, the Masan Bay, South Korea.</title>
        <authorList>
            <person name="Kim J."/>
            <person name="Kim D.-Y."/>
            <person name="Lee S.-S."/>
        </authorList>
    </citation>
    <scope>NUCLEOTIDE SEQUENCE [LARGE SCALE GENOMIC DNA]</scope>
    <source>
        <strain evidence="2 3">318-1</strain>
    </source>
</reference>
<dbReference type="Pfam" id="PF00126">
    <property type="entry name" value="HTH_1"/>
    <property type="match status" value="1"/>
</dbReference>
<evidence type="ECO:0000259" key="1">
    <source>
        <dbReference type="PROSITE" id="PS50931"/>
    </source>
</evidence>
<dbReference type="Gene3D" id="1.10.10.10">
    <property type="entry name" value="Winged helix-like DNA-binding domain superfamily/Winged helix DNA-binding domain"/>
    <property type="match status" value="1"/>
</dbReference>
<dbReference type="OrthoDB" id="8479357at2"/>
<dbReference type="Proteomes" id="UP000295301">
    <property type="component" value="Unassembled WGS sequence"/>
</dbReference>
<dbReference type="AlphaFoldDB" id="A0A4R5VAZ2"/>
<proteinExistence type="predicted"/>
<feature type="domain" description="HTH lysR-type" evidence="1">
    <location>
        <begin position="1"/>
        <end position="30"/>
    </location>
</feature>
<evidence type="ECO:0000313" key="3">
    <source>
        <dbReference type="Proteomes" id="UP000295301"/>
    </source>
</evidence>
<keyword evidence="3" id="KW-1185">Reference proteome</keyword>